<keyword evidence="3" id="KW-1185">Reference proteome</keyword>
<gene>
    <name evidence="2" type="ORF">TBRA_LOCUS8751</name>
</gene>
<evidence type="ECO:0000256" key="1">
    <source>
        <dbReference type="SAM" id="MobiDB-lite"/>
    </source>
</evidence>
<evidence type="ECO:0000313" key="2">
    <source>
        <dbReference type="EMBL" id="CAB0036908.1"/>
    </source>
</evidence>
<evidence type="ECO:0000313" key="3">
    <source>
        <dbReference type="Proteomes" id="UP000479190"/>
    </source>
</evidence>
<feature type="compositionally biased region" description="Basic and acidic residues" evidence="1">
    <location>
        <begin position="216"/>
        <end position="236"/>
    </location>
</feature>
<dbReference type="AlphaFoldDB" id="A0A6H5IFH1"/>
<dbReference type="Proteomes" id="UP000479190">
    <property type="component" value="Unassembled WGS sequence"/>
</dbReference>
<feature type="region of interest" description="Disordered" evidence="1">
    <location>
        <begin position="145"/>
        <end position="236"/>
    </location>
</feature>
<accession>A0A6H5IFH1</accession>
<name>A0A6H5IFH1_9HYME</name>
<reference evidence="2 3" key="1">
    <citation type="submission" date="2020-02" db="EMBL/GenBank/DDBJ databases">
        <authorList>
            <person name="Ferguson B K."/>
        </authorList>
    </citation>
    <scope>NUCLEOTIDE SEQUENCE [LARGE SCALE GENOMIC DNA]</scope>
</reference>
<proteinExistence type="predicted"/>
<dbReference type="EMBL" id="CADCXV010000835">
    <property type="protein sequence ID" value="CAB0036908.1"/>
    <property type="molecule type" value="Genomic_DNA"/>
</dbReference>
<organism evidence="2 3">
    <name type="scientific">Trichogramma brassicae</name>
    <dbReference type="NCBI Taxonomy" id="86971"/>
    <lineage>
        <taxon>Eukaryota</taxon>
        <taxon>Metazoa</taxon>
        <taxon>Ecdysozoa</taxon>
        <taxon>Arthropoda</taxon>
        <taxon>Hexapoda</taxon>
        <taxon>Insecta</taxon>
        <taxon>Pterygota</taxon>
        <taxon>Neoptera</taxon>
        <taxon>Endopterygota</taxon>
        <taxon>Hymenoptera</taxon>
        <taxon>Apocrita</taxon>
        <taxon>Proctotrupomorpha</taxon>
        <taxon>Chalcidoidea</taxon>
        <taxon>Trichogrammatidae</taxon>
        <taxon>Trichogramma</taxon>
    </lineage>
</organism>
<feature type="region of interest" description="Disordered" evidence="1">
    <location>
        <begin position="29"/>
        <end position="48"/>
    </location>
</feature>
<protein>
    <submittedName>
        <fullName evidence="2">Uncharacterized protein</fullName>
    </submittedName>
</protein>
<feature type="compositionally biased region" description="Basic and acidic residues" evidence="1">
    <location>
        <begin position="160"/>
        <end position="172"/>
    </location>
</feature>
<feature type="compositionally biased region" description="Basic and acidic residues" evidence="1">
    <location>
        <begin position="180"/>
        <end position="195"/>
    </location>
</feature>
<sequence>MSGLRPKRCNGAGVRPLQLLVRPFGKRAGGGAGSVAVPLKSHTRPKESDRADDALIRWLYRLEQQDKLKVPTLGEVLAHCEWPRDDTLIPMPGGGTISEWCLRDLSAAGERPAGQADEGIEKIAEPCETRKQNAWSQGEFVTLELGGEAEESTQKKNRMRRGDKARVNESKSGEVVAPCERPRGDFSTPKPREDSLLDVTSKGRSRKTLRSVSTVENDRVSTLEERLSGEESSRGEKVTLNQGRIVPGVQSLETRLAKTLRVEVLHLRRRVVQYAGAQTQSLVSGEYNSDEEIECLDSVYMATPETSMPDEQDGADSGPEEGVTVTTIADIHEPRESERRGPTRLLYTWISQR</sequence>